<dbReference type="InterPro" id="IPR052935">
    <property type="entry name" value="Mg2+_PAP"/>
</dbReference>
<sequence>MNLKPLSVPSLPDLQPPASALSAGANTGLNSSIQLKSPQEIFSQDQFQTMNLATGSVPHAAPASETHYVNFSSMRGTKLDIPLYTSYGTPQSFSVKGRVIEAEASDPSVSDNWLDNLRRTAHQLKAEDKQNLWVDITVLGQIHRVKTDHEGFFELKLSAPGLQETGYLPVQAQLVPGQKHYYSLPSLGKVVLQNPAEMSRGVISDIDDTIQVSHAVNKTKMMETLLFKNPYTQQPVPGMAEFLTALDRHADGKIDGDVNYVSGSPLNIAPRLETFLTLHGFPEGAMDLKYMGLGAGRDNPTEQFNYKLGKIRTLFETYPNRSFVLVGDSGEKDPEVYREIALEFPGRVQAVYIHNVTGSQASDARFQGMVLFDNADQAAADAAARGLISGQEQMQVLAAVTQAAPQAY</sequence>
<proteinExistence type="predicted"/>
<feature type="domain" description="Phosphatidate phosphatase APP1 catalytic" evidence="2">
    <location>
        <begin position="201"/>
        <end position="354"/>
    </location>
</feature>
<dbReference type="InterPro" id="IPR019236">
    <property type="entry name" value="APP1_cat"/>
</dbReference>
<evidence type="ECO:0000259" key="2">
    <source>
        <dbReference type="Pfam" id="PF09949"/>
    </source>
</evidence>
<evidence type="ECO:0000256" key="1">
    <source>
        <dbReference type="SAM" id="MobiDB-lite"/>
    </source>
</evidence>
<dbReference type="Pfam" id="PF09949">
    <property type="entry name" value="APP1_cat"/>
    <property type="match status" value="1"/>
</dbReference>
<name>A0A2M7G3Q7_9BACT</name>
<protein>
    <recommendedName>
        <fullName evidence="2">Phosphatidate phosphatase APP1 catalytic domain-containing protein</fullName>
    </recommendedName>
</protein>
<reference evidence="3 4" key="1">
    <citation type="submission" date="2017-09" db="EMBL/GenBank/DDBJ databases">
        <title>Depth-based differentiation of microbial function through sediment-hosted aquifers and enrichment of novel symbionts in the deep terrestrial subsurface.</title>
        <authorList>
            <person name="Probst A.J."/>
            <person name="Ladd B."/>
            <person name="Jarett J.K."/>
            <person name="Geller-Mcgrath D.E."/>
            <person name="Sieber C.M."/>
            <person name="Emerson J.B."/>
            <person name="Anantharaman K."/>
            <person name="Thomas B.C."/>
            <person name="Malmstrom R."/>
            <person name="Stieglmeier M."/>
            <person name="Klingl A."/>
            <person name="Woyke T."/>
            <person name="Ryan C.M."/>
            <person name="Banfield J.F."/>
        </authorList>
    </citation>
    <scope>NUCLEOTIDE SEQUENCE [LARGE SCALE GENOMIC DNA]</scope>
    <source>
        <strain evidence="3">CG17_big_fil_post_rev_8_21_14_2_50_48_46</strain>
    </source>
</reference>
<evidence type="ECO:0000313" key="4">
    <source>
        <dbReference type="Proteomes" id="UP000231019"/>
    </source>
</evidence>
<dbReference type="AlphaFoldDB" id="A0A2M7G3Q7"/>
<feature type="region of interest" description="Disordered" evidence="1">
    <location>
        <begin position="1"/>
        <end position="25"/>
    </location>
</feature>
<dbReference type="PANTHER" id="PTHR28208">
    <property type="entry name" value="PHOSPHATIDATE PHOSPHATASE APP1"/>
    <property type="match status" value="1"/>
</dbReference>
<dbReference type="GO" id="GO:0008195">
    <property type="term" value="F:phosphatidate phosphatase activity"/>
    <property type="evidence" value="ECO:0007669"/>
    <property type="project" value="InterPro"/>
</dbReference>
<comment type="caution">
    <text evidence="3">The sequence shown here is derived from an EMBL/GenBank/DDBJ whole genome shotgun (WGS) entry which is preliminary data.</text>
</comment>
<gene>
    <name evidence="3" type="ORF">COW36_12125</name>
</gene>
<dbReference type="EMBL" id="PFFQ01000037">
    <property type="protein sequence ID" value="PIW16506.1"/>
    <property type="molecule type" value="Genomic_DNA"/>
</dbReference>
<accession>A0A2M7G3Q7</accession>
<organism evidence="3 4">
    <name type="scientific">bacterium (Candidatus Blackallbacteria) CG17_big_fil_post_rev_8_21_14_2_50_48_46</name>
    <dbReference type="NCBI Taxonomy" id="2014261"/>
    <lineage>
        <taxon>Bacteria</taxon>
        <taxon>Candidatus Blackallbacteria</taxon>
    </lineage>
</organism>
<dbReference type="Proteomes" id="UP000231019">
    <property type="component" value="Unassembled WGS sequence"/>
</dbReference>
<dbReference type="PANTHER" id="PTHR28208:SF3">
    <property type="entry name" value="PHOSPHATIDATE PHOSPHATASE APP1"/>
    <property type="match status" value="1"/>
</dbReference>
<evidence type="ECO:0000313" key="3">
    <source>
        <dbReference type="EMBL" id="PIW16506.1"/>
    </source>
</evidence>